<sequence length="204" mass="21959">MRKHLTVVHFSPTGGTRRAALLLAEGPARRIDELDLTLPAPTGRTFGPQDAVLFAGPVFGGRLSALMTQRLKNRTGEGTPAVTAAVYVNRAFEDALLELNDCVAAQGFRVAASAALVAERSISRAVPAVSETCTACGLRTAQCPARSISPDDPKHTDPERCFLCMRRIARCSQHAKAYPAKSKAMVDQRLAPLRTVRRKNALPV</sequence>
<dbReference type="SUPFAM" id="SSF52218">
    <property type="entry name" value="Flavoproteins"/>
    <property type="match status" value="1"/>
</dbReference>
<dbReference type="EMBL" id="JACOPP010000025">
    <property type="protein sequence ID" value="MBC5734799.1"/>
    <property type="molecule type" value="Genomic_DNA"/>
</dbReference>
<organism evidence="2 3">
    <name type="scientific">Lawsonibacter hominis</name>
    <dbReference type="NCBI Taxonomy" id="2763053"/>
    <lineage>
        <taxon>Bacteria</taxon>
        <taxon>Bacillati</taxon>
        <taxon>Bacillota</taxon>
        <taxon>Clostridia</taxon>
        <taxon>Eubacteriales</taxon>
        <taxon>Oscillospiraceae</taxon>
        <taxon>Lawsonibacter</taxon>
    </lineage>
</organism>
<dbReference type="SUPFAM" id="SSF54862">
    <property type="entry name" value="4Fe-4S ferredoxins"/>
    <property type="match status" value="1"/>
</dbReference>
<dbReference type="PROSITE" id="PS51379">
    <property type="entry name" value="4FE4S_FER_2"/>
    <property type="match status" value="1"/>
</dbReference>
<keyword evidence="3" id="KW-1185">Reference proteome</keyword>
<proteinExistence type="predicted"/>
<dbReference type="Proteomes" id="UP000661435">
    <property type="component" value="Unassembled WGS sequence"/>
</dbReference>
<dbReference type="InterPro" id="IPR029039">
    <property type="entry name" value="Flavoprotein-like_sf"/>
</dbReference>
<gene>
    <name evidence="2" type="ORF">H8S57_13855</name>
</gene>
<protein>
    <submittedName>
        <fullName evidence="2">(4Fe-4S)-binding protein</fullName>
    </submittedName>
</protein>
<name>A0A8J6JGH8_9FIRM</name>
<dbReference type="AlphaFoldDB" id="A0A8J6JGH8"/>
<dbReference type="RefSeq" id="WP_186908625.1">
    <property type="nucleotide sequence ID" value="NZ_JACOPP010000025.1"/>
</dbReference>
<evidence type="ECO:0000313" key="2">
    <source>
        <dbReference type="EMBL" id="MBC5734799.1"/>
    </source>
</evidence>
<dbReference type="InterPro" id="IPR017896">
    <property type="entry name" value="4Fe4S_Fe-S-bd"/>
</dbReference>
<evidence type="ECO:0000313" key="3">
    <source>
        <dbReference type="Proteomes" id="UP000661435"/>
    </source>
</evidence>
<evidence type="ECO:0000259" key="1">
    <source>
        <dbReference type="PROSITE" id="PS51379"/>
    </source>
</evidence>
<comment type="caution">
    <text evidence="2">The sequence shown here is derived from an EMBL/GenBank/DDBJ whole genome shotgun (WGS) entry which is preliminary data.</text>
</comment>
<feature type="domain" description="4Fe-4S ferredoxin-type" evidence="1">
    <location>
        <begin position="124"/>
        <end position="153"/>
    </location>
</feature>
<reference evidence="2" key="1">
    <citation type="submission" date="2020-08" db="EMBL/GenBank/DDBJ databases">
        <title>Genome public.</title>
        <authorList>
            <person name="Liu C."/>
            <person name="Sun Q."/>
        </authorList>
    </citation>
    <scope>NUCLEOTIDE SEQUENCE</scope>
    <source>
        <strain evidence="2">NSJ-51</strain>
    </source>
</reference>
<accession>A0A8J6JGH8</accession>